<dbReference type="EMBL" id="QBMC01000026">
    <property type="protein sequence ID" value="PZO20730.1"/>
    <property type="molecule type" value="Genomic_DNA"/>
</dbReference>
<dbReference type="Pfam" id="PF01850">
    <property type="entry name" value="PIN"/>
    <property type="match status" value="1"/>
</dbReference>
<dbReference type="Gene3D" id="3.40.50.1010">
    <property type="entry name" value="5'-nuclease"/>
    <property type="match status" value="1"/>
</dbReference>
<comment type="caution">
    <text evidence="2">The sequence shown here is derived from an EMBL/GenBank/DDBJ whole genome shotgun (WGS) entry which is preliminary data.</text>
</comment>
<sequence length="123" mass="13937">MLVDYLLDTNIFILLFDNCLAEEVPDGNLSYSVITEIELLSFAGLTEADKKLIQRHLRQLQTVPLDQAVCDKAILLRRQYRLKTPDAIVVASAWKMNACLLTNDQRLMSIDQVETRSLEVKGA</sequence>
<gene>
    <name evidence="2" type="ORF">DCF25_06005</name>
</gene>
<feature type="domain" description="PIN" evidence="1">
    <location>
        <begin position="5"/>
        <end position="110"/>
    </location>
</feature>
<protein>
    <submittedName>
        <fullName evidence="2">PIN domain nuclease</fullName>
    </submittedName>
</protein>
<evidence type="ECO:0000259" key="1">
    <source>
        <dbReference type="Pfam" id="PF01850"/>
    </source>
</evidence>
<dbReference type="SUPFAM" id="SSF88723">
    <property type="entry name" value="PIN domain-like"/>
    <property type="match status" value="1"/>
</dbReference>
<accession>A0A2W4UN87</accession>
<dbReference type="Proteomes" id="UP000249354">
    <property type="component" value="Unassembled WGS sequence"/>
</dbReference>
<dbReference type="CDD" id="cd18738">
    <property type="entry name" value="PIN_VapC4-5_FitB-like"/>
    <property type="match status" value="1"/>
</dbReference>
<reference evidence="3" key="1">
    <citation type="submission" date="2018-04" db="EMBL/GenBank/DDBJ databases">
        <authorList>
            <person name="Cornet L."/>
        </authorList>
    </citation>
    <scope>NUCLEOTIDE SEQUENCE [LARGE SCALE GENOMIC DNA]</scope>
</reference>
<evidence type="ECO:0000313" key="3">
    <source>
        <dbReference type="Proteomes" id="UP000249354"/>
    </source>
</evidence>
<name>A0A2W4UN87_9CYAN</name>
<evidence type="ECO:0000313" key="2">
    <source>
        <dbReference type="EMBL" id="PZO20730.1"/>
    </source>
</evidence>
<dbReference type="InterPro" id="IPR002716">
    <property type="entry name" value="PIN_dom"/>
</dbReference>
<proteinExistence type="predicted"/>
<reference evidence="2 3" key="2">
    <citation type="submission" date="2018-06" db="EMBL/GenBank/DDBJ databases">
        <title>Metagenomic assembly of (sub)arctic Cyanobacteria and their associated microbiome from non-axenic cultures.</title>
        <authorList>
            <person name="Baurain D."/>
        </authorList>
    </citation>
    <scope>NUCLEOTIDE SEQUENCE [LARGE SCALE GENOMIC DNA]</scope>
    <source>
        <strain evidence="2">ULC129bin1</strain>
    </source>
</reference>
<dbReference type="InterPro" id="IPR029060">
    <property type="entry name" value="PIN-like_dom_sf"/>
</dbReference>
<organism evidence="2 3">
    <name type="scientific">Leptolyngbya foveolarum</name>
    <dbReference type="NCBI Taxonomy" id="47253"/>
    <lineage>
        <taxon>Bacteria</taxon>
        <taxon>Bacillati</taxon>
        <taxon>Cyanobacteriota</taxon>
        <taxon>Cyanophyceae</taxon>
        <taxon>Leptolyngbyales</taxon>
        <taxon>Leptolyngbyaceae</taxon>
        <taxon>Leptolyngbya group</taxon>
        <taxon>Leptolyngbya</taxon>
    </lineage>
</organism>
<dbReference type="AlphaFoldDB" id="A0A2W4UN87"/>